<accession>A0A2P8DMG4</accession>
<keyword evidence="4" id="KW-0808">Transferase</keyword>
<dbReference type="InterPro" id="IPR001453">
    <property type="entry name" value="MoaB/Mog_dom"/>
</dbReference>
<evidence type="ECO:0000259" key="3">
    <source>
        <dbReference type="SMART" id="SM00852"/>
    </source>
</evidence>
<dbReference type="Proteomes" id="UP000240542">
    <property type="component" value="Unassembled WGS sequence"/>
</dbReference>
<dbReference type="InterPro" id="IPR036425">
    <property type="entry name" value="MoaB/Mog-like_dom_sf"/>
</dbReference>
<evidence type="ECO:0000256" key="2">
    <source>
        <dbReference type="ARBA" id="ARBA00023150"/>
    </source>
</evidence>
<dbReference type="Pfam" id="PF00994">
    <property type="entry name" value="MoCF_biosynth"/>
    <property type="match status" value="1"/>
</dbReference>
<dbReference type="SMART" id="SM00852">
    <property type="entry name" value="MoCF_biosynth"/>
    <property type="match status" value="1"/>
</dbReference>
<feature type="domain" description="MoaB/Mog" evidence="3">
    <location>
        <begin position="11"/>
        <end position="158"/>
    </location>
</feature>
<dbReference type="NCBIfam" id="TIGR00177">
    <property type="entry name" value="molyb_syn"/>
    <property type="match status" value="1"/>
</dbReference>
<protein>
    <submittedName>
        <fullName evidence="4">Molybdopterin adenylyltransferase</fullName>
    </submittedName>
</protein>
<dbReference type="GO" id="GO:0006777">
    <property type="term" value="P:Mo-molybdopterin cofactor biosynthetic process"/>
    <property type="evidence" value="ECO:0007669"/>
    <property type="project" value="UniProtKB-KW"/>
</dbReference>
<proteinExistence type="predicted"/>
<name>A0A2P8DMG4_9ACTN</name>
<keyword evidence="4" id="KW-0548">Nucleotidyltransferase</keyword>
<dbReference type="CDD" id="cd00886">
    <property type="entry name" value="MogA_MoaB"/>
    <property type="match status" value="1"/>
</dbReference>
<gene>
    <name evidence="4" type="ORF">CLV63_10571</name>
</gene>
<evidence type="ECO:0000313" key="5">
    <source>
        <dbReference type="Proteomes" id="UP000240542"/>
    </source>
</evidence>
<evidence type="ECO:0000313" key="4">
    <source>
        <dbReference type="EMBL" id="PSK98398.1"/>
    </source>
</evidence>
<evidence type="ECO:0000256" key="1">
    <source>
        <dbReference type="ARBA" id="ARBA00005046"/>
    </source>
</evidence>
<dbReference type="Gene3D" id="3.40.980.10">
    <property type="entry name" value="MoaB/Mog-like domain"/>
    <property type="match status" value="1"/>
</dbReference>
<dbReference type="RefSeq" id="WP_211301223.1">
    <property type="nucleotide sequence ID" value="NZ_PYGA01000005.1"/>
</dbReference>
<reference evidence="4 5" key="1">
    <citation type="submission" date="2018-03" db="EMBL/GenBank/DDBJ databases">
        <title>Genomic Encyclopedia of Archaeal and Bacterial Type Strains, Phase II (KMG-II): from individual species to whole genera.</title>
        <authorList>
            <person name="Goeker M."/>
        </authorList>
    </citation>
    <scope>NUCLEOTIDE SEQUENCE [LARGE SCALE GENOMIC DNA]</scope>
    <source>
        <strain evidence="4 5">DSM 45312</strain>
    </source>
</reference>
<comment type="caution">
    <text evidence="4">The sequence shown here is derived from an EMBL/GenBank/DDBJ whole genome shotgun (WGS) entry which is preliminary data.</text>
</comment>
<dbReference type="PANTHER" id="PTHR43764:SF1">
    <property type="entry name" value="MOLYBDOPTERIN MOLYBDOTRANSFERASE"/>
    <property type="match status" value="1"/>
</dbReference>
<keyword evidence="2" id="KW-0501">Molybdenum cofactor biosynthesis</keyword>
<comment type="pathway">
    <text evidence="1">Cofactor biosynthesis; molybdopterin biosynthesis.</text>
</comment>
<dbReference type="GO" id="GO:0016779">
    <property type="term" value="F:nucleotidyltransferase activity"/>
    <property type="evidence" value="ECO:0007669"/>
    <property type="project" value="UniProtKB-KW"/>
</dbReference>
<organism evidence="4 5">
    <name type="scientific">Murinocardiopsis flavida</name>
    <dbReference type="NCBI Taxonomy" id="645275"/>
    <lineage>
        <taxon>Bacteria</taxon>
        <taxon>Bacillati</taxon>
        <taxon>Actinomycetota</taxon>
        <taxon>Actinomycetes</taxon>
        <taxon>Streptosporangiales</taxon>
        <taxon>Nocardiopsidaceae</taxon>
        <taxon>Murinocardiopsis</taxon>
    </lineage>
</organism>
<dbReference type="InterPro" id="IPR051920">
    <property type="entry name" value="MPT_Adenylyltrnsfr/MoaC-Rel"/>
</dbReference>
<dbReference type="PANTHER" id="PTHR43764">
    <property type="entry name" value="MOLYBDENUM COFACTOR BIOSYNTHESIS"/>
    <property type="match status" value="1"/>
</dbReference>
<dbReference type="SUPFAM" id="SSF53218">
    <property type="entry name" value="Molybdenum cofactor biosynthesis proteins"/>
    <property type="match status" value="1"/>
</dbReference>
<sequence length="172" mass="17088">MSGPAHGARVLVITVSNRASAGVYADTSGPLLVELLAAAGCAAEGPVVVPDGAPVAEALRGALADGYAAAVTSGGTGLNPNDETPEVTAPLLRYEIPGIAEALRAEGRAKGVPTALLSRGLAGVAERDGHRMLVVNLPGSKGGVRDGMAVLGPVIGHAVDQIRGGDHPRPVD</sequence>
<keyword evidence="5" id="KW-1185">Reference proteome</keyword>
<dbReference type="AlphaFoldDB" id="A0A2P8DMG4"/>
<dbReference type="EMBL" id="PYGA01000005">
    <property type="protein sequence ID" value="PSK98398.1"/>
    <property type="molecule type" value="Genomic_DNA"/>
</dbReference>